<dbReference type="Gene3D" id="3.90.180.10">
    <property type="entry name" value="Medium-chain alcohol dehydrogenases, catalytic domain"/>
    <property type="match status" value="1"/>
</dbReference>
<dbReference type="SMART" id="SM00829">
    <property type="entry name" value="PKS_ER"/>
    <property type="match status" value="1"/>
</dbReference>
<evidence type="ECO:0000313" key="4">
    <source>
        <dbReference type="Proteomes" id="UP000628840"/>
    </source>
</evidence>
<dbReference type="Pfam" id="PF00107">
    <property type="entry name" value="ADH_zinc_N"/>
    <property type="match status" value="1"/>
</dbReference>
<dbReference type="Pfam" id="PF16884">
    <property type="entry name" value="ADH_N_2"/>
    <property type="match status" value="1"/>
</dbReference>
<evidence type="ECO:0000256" key="1">
    <source>
        <dbReference type="ARBA" id="ARBA00023002"/>
    </source>
</evidence>
<dbReference type="SUPFAM" id="SSF50129">
    <property type="entry name" value="GroES-like"/>
    <property type="match status" value="1"/>
</dbReference>
<dbReference type="InterPro" id="IPR020843">
    <property type="entry name" value="ER"/>
</dbReference>
<reference evidence="3 4" key="1">
    <citation type="journal article" date="2019" name="Int. J. Syst. Evol. Microbiol.">
        <title>The Global Catalogue of Microorganisms (GCM) 10K type strain sequencing project: providing services to taxonomists for standard genome sequencing and annotation.</title>
        <authorList>
            <consortium name="The Broad Institute Genomics Platform"/>
            <consortium name="The Broad Institute Genome Sequencing Center for Infectious Disease"/>
            <person name="Wu L."/>
            <person name="Ma J."/>
        </authorList>
    </citation>
    <scope>NUCLEOTIDE SEQUENCE [LARGE SCALE GENOMIC DNA]</scope>
    <source>
        <strain evidence="3 4">JCM 19585</strain>
    </source>
</reference>
<dbReference type="InterPro" id="IPR045010">
    <property type="entry name" value="MDR_fam"/>
</dbReference>
<dbReference type="AlphaFoldDB" id="A0A830F0K8"/>
<dbReference type="OrthoDB" id="10249at2157"/>
<dbReference type="SUPFAM" id="SSF51735">
    <property type="entry name" value="NAD(P)-binding Rossmann-fold domains"/>
    <property type="match status" value="1"/>
</dbReference>
<dbReference type="InterPro" id="IPR036291">
    <property type="entry name" value="NAD(P)-bd_dom_sf"/>
</dbReference>
<comment type="caution">
    <text evidence="3">The sequence shown here is derived from an EMBL/GenBank/DDBJ whole genome shotgun (WGS) entry which is preliminary data.</text>
</comment>
<keyword evidence="4" id="KW-1185">Reference proteome</keyword>
<keyword evidence="1" id="KW-0560">Oxidoreductase</keyword>
<accession>A0A830F0K8</accession>
<name>A0A830F0K8_9EURY</name>
<dbReference type="InterPro" id="IPR011032">
    <property type="entry name" value="GroES-like_sf"/>
</dbReference>
<evidence type="ECO:0000313" key="3">
    <source>
        <dbReference type="EMBL" id="GGL43309.1"/>
    </source>
</evidence>
<dbReference type="PANTHER" id="PTHR43205:SF7">
    <property type="entry name" value="PROSTAGLANDIN REDUCTASE 1"/>
    <property type="match status" value="1"/>
</dbReference>
<gene>
    <name evidence="3" type="ORF">GCM10009037_28480</name>
</gene>
<evidence type="ECO:0000259" key="2">
    <source>
        <dbReference type="SMART" id="SM00829"/>
    </source>
</evidence>
<organism evidence="3 4">
    <name type="scientific">Halarchaeum grantii</name>
    <dbReference type="NCBI Taxonomy" id="1193105"/>
    <lineage>
        <taxon>Archaea</taxon>
        <taxon>Methanobacteriati</taxon>
        <taxon>Methanobacteriota</taxon>
        <taxon>Stenosarchaea group</taxon>
        <taxon>Halobacteria</taxon>
        <taxon>Halobacteriales</taxon>
        <taxon>Halobacteriaceae</taxon>
    </lineage>
</organism>
<dbReference type="EMBL" id="BMPF01000006">
    <property type="protein sequence ID" value="GGL43309.1"/>
    <property type="molecule type" value="Genomic_DNA"/>
</dbReference>
<dbReference type="GO" id="GO:0016628">
    <property type="term" value="F:oxidoreductase activity, acting on the CH-CH group of donors, NAD or NADP as acceptor"/>
    <property type="evidence" value="ECO:0007669"/>
    <property type="project" value="InterPro"/>
</dbReference>
<dbReference type="InterPro" id="IPR013149">
    <property type="entry name" value="ADH-like_C"/>
</dbReference>
<proteinExistence type="predicted"/>
<dbReference type="PANTHER" id="PTHR43205">
    <property type="entry name" value="PROSTAGLANDIN REDUCTASE"/>
    <property type="match status" value="1"/>
</dbReference>
<dbReference type="RefSeq" id="WP_188884351.1">
    <property type="nucleotide sequence ID" value="NZ_BMPF01000006.1"/>
</dbReference>
<sequence length="339" mass="35996">MATNRQFVLAQRPDGVPDDEDFDLVETDVPEPGPREVLVRTRYLSVDPYMRDRMREGESYAEPWAVGDALRGAVVGEVVESNHPDYEAGDTVTGNLVWADYAVADGADVVAVETGDLRDSVALGVLGMPGRTAYFGVTDVLDPDPGDTVVVSAAAGAVGSVVGQLAKLNGCRVVGIAGSDAKVEYLTDDLGFDAGINYADADVADALAEAAPRGVDAYFDNVGGDITDAVFAHLNVRASVAVCGQIALYNEEGVTMGPRKLPRLVETRARVEGFLVGDYAPRFEEASERLAQWVQSGDVQFRETVADGLENAPDAFVGLFEGENVGKQVVRVEAEFDGS</sequence>
<protein>
    <submittedName>
        <fullName evidence="3">NADP-dependent oxidoreductase</fullName>
    </submittedName>
</protein>
<dbReference type="Gene3D" id="3.40.50.720">
    <property type="entry name" value="NAD(P)-binding Rossmann-like Domain"/>
    <property type="match status" value="1"/>
</dbReference>
<dbReference type="InterPro" id="IPR041694">
    <property type="entry name" value="ADH_N_2"/>
</dbReference>
<dbReference type="CDD" id="cd05288">
    <property type="entry name" value="PGDH"/>
    <property type="match status" value="1"/>
</dbReference>
<dbReference type="FunFam" id="3.40.50.720:FF:000121">
    <property type="entry name" value="Prostaglandin reductase 2"/>
    <property type="match status" value="1"/>
</dbReference>
<dbReference type="Proteomes" id="UP000628840">
    <property type="component" value="Unassembled WGS sequence"/>
</dbReference>
<feature type="domain" description="Enoyl reductase (ER)" evidence="2">
    <location>
        <begin position="15"/>
        <end position="330"/>
    </location>
</feature>